<gene>
    <name evidence="1" type="ORF">EW093_07525</name>
</gene>
<sequence length="60" mass="6903">MGIQELTEKIKESSKKRTHTECVTLLKNAHIIDSEGYYSSSFFSSETVEKDRKLKHSINV</sequence>
<dbReference type="KEGG" id="sper:EW093_07525"/>
<accession>A0A5C1QAQ2</accession>
<evidence type="ECO:0000313" key="2">
    <source>
        <dbReference type="Proteomes" id="UP000323824"/>
    </source>
</evidence>
<reference evidence="1 2" key="2">
    <citation type="submission" date="2019-09" db="EMBL/GenBank/DDBJ databases">
        <title>Complete Genome Sequence and Methylome Analysis of free living Spirochaetas.</title>
        <authorList>
            <person name="Leshcheva N."/>
            <person name="Mikheeva N."/>
        </authorList>
    </citation>
    <scope>NUCLEOTIDE SEQUENCE [LARGE SCALE GENOMIC DNA]</scope>
    <source>
        <strain evidence="1 2">P</strain>
    </source>
</reference>
<dbReference type="AlphaFoldDB" id="A0A5C1QAQ2"/>
<reference evidence="1 2" key="1">
    <citation type="submission" date="2019-02" db="EMBL/GenBank/DDBJ databases">
        <authorList>
            <person name="Fomenkov A."/>
            <person name="Dubinina G."/>
            <person name="Grabovich M."/>
            <person name="Vincze T."/>
            <person name="Roberts R.J."/>
        </authorList>
    </citation>
    <scope>NUCLEOTIDE SEQUENCE [LARGE SCALE GENOMIC DNA]</scope>
    <source>
        <strain evidence="1 2">P</strain>
    </source>
</reference>
<protein>
    <submittedName>
        <fullName evidence="1">Uncharacterized protein</fullName>
    </submittedName>
</protein>
<dbReference type="RefSeq" id="WP_149567803.1">
    <property type="nucleotide sequence ID" value="NZ_CP035807.1"/>
</dbReference>
<keyword evidence="2" id="KW-1185">Reference proteome</keyword>
<dbReference type="Proteomes" id="UP000323824">
    <property type="component" value="Chromosome"/>
</dbReference>
<dbReference type="EMBL" id="CP035807">
    <property type="protein sequence ID" value="QEN04557.1"/>
    <property type="molecule type" value="Genomic_DNA"/>
</dbReference>
<evidence type="ECO:0000313" key="1">
    <source>
        <dbReference type="EMBL" id="QEN04557.1"/>
    </source>
</evidence>
<organism evidence="1 2">
    <name type="scientific">Thiospirochaeta perfilievii</name>
    <dbReference type="NCBI Taxonomy" id="252967"/>
    <lineage>
        <taxon>Bacteria</taxon>
        <taxon>Pseudomonadati</taxon>
        <taxon>Spirochaetota</taxon>
        <taxon>Spirochaetia</taxon>
        <taxon>Spirochaetales</taxon>
        <taxon>Spirochaetaceae</taxon>
        <taxon>Thiospirochaeta</taxon>
    </lineage>
</organism>
<proteinExistence type="predicted"/>
<name>A0A5C1QAQ2_9SPIO</name>